<evidence type="ECO:0000256" key="5">
    <source>
        <dbReference type="ARBA" id="ARBA00022989"/>
    </source>
</evidence>
<feature type="transmembrane region" description="Helical" evidence="7">
    <location>
        <begin position="28"/>
        <end position="48"/>
    </location>
</feature>
<accession>A0A0C1V902</accession>
<evidence type="ECO:0000259" key="8">
    <source>
        <dbReference type="Pfam" id="PF09335"/>
    </source>
</evidence>
<feature type="domain" description="VTT" evidence="8">
    <location>
        <begin position="48"/>
        <end position="171"/>
    </location>
</feature>
<sequence length="219" mass="25481">MKLIKNIFLSIWYQDFGDIINSSSECTIYIVLFFILFCENGLLFASFLPGDSLLILTGLLIARNKIDFFKTIVVLTAGTSLGSWIGYLQGRWFGKNDKFGAMFFCKKYQKKAHLLLENYGLFALFLGRFLAFVRTILPMITGFLGFSHKKFQIFNWISGITWTFVLISVGYFLSISNVFHRYENKIVKILIFTPLSLLLSGFLFFLFSFLRRKYLRKMN</sequence>
<keyword evidence="6 7" id="KW-0472">Membrane</keyword>
<feature type="transmembrane region" description="Helical" evidence="7">
    <location>
        <begin position="186"/>
        <end position="210"/>
    </location>
</feature>
<comment type="caution">
    <text evidence="9">The sequence shown here is derived from an EMBL/GenBank/DDBJ whole genome shotgun (WGS) entry which is preliminary data.</text>
</comment>
<dbReference type="PATRIC" id="fig|1401651.3.peg.15"/>
<dbReference type="RefSeq" id="WP_039719439.1">
    <property type="nucleotide sequence ID" value="NZ_AWXV01000001.1"/>
</dbReference>
<dbReference type="AlphaFoldDB" id="A0A0C1V902"/>
<dbReference type="HOGENOM" id="CLU_044208_6_2_6"/>
<dbReference type="InterPro" id="IPR032818">
    <property type="entry name" value="DedA-like"/>
</dbReference>
<proteinExistence type="inferred from homology"/>
<dbReference type="PANTHER" id="PTHR30353">
    <property type="entry name" value="INNER MEMBRANE PROTEIN DEDA-RELATED"/>
    <property type="match status" value="1"/>
</dbReference>
<evidence type="ECO:0000256" key="2">
    <source>
        <dbReference type="ARBA" id="ARBA00010792"/>
    </source>
</evidence>
<comment type="subcellular location">
    <subcellularLocation>
        <location evidence="7">Cell inner membrane</location>
        <topology evidence="7">Multi-pass membrane protein</topology>
    </subcellularLocation>
    <subcellularLocation>
        <location evidence="1">Cell membrane</location>
        <topology evidence="1">Multi-pass membrane protein</topology>
    </subcellularLocation>
</comment>
<comment type="similarity">
    <text evidence="2 7">Belongs to the DedA family.</text>
</comment>
<keyword evidence="7" id="KW-0997">Cell inner membrane</keyword>
<organism evidence="9 10">
    <name type="scientific">Candidatus Riesia pediculischaeffi PTSU</name>
    <dbReference type="NCBI Taxonomy" id="1401651"/>
    <lineage>
        <taxon>Bacteria</taxon>
        <taxon>Pseudomonadati</taxon>
        <taxon>Pseudomonadota</taxon>
        <taxon>Gammaproteobacteria</taxon>
        <taxon>Enterobacterales</taxon>
        <taxon>Enterobacteriaceae</taxon>
        <taxon>Candidatus Riesia</taxon>
    </lineage>
</organism>
<evidence type="ECO:0000256" key="3">
    <source>
        <dbReference type="ARBA" id="ARBA00022475"/>
    </source>
</evidence>
<evidence type="ECO:0000313" key="9">
    <source>
        <dbReference type="EMBL" id="KIE64293.1"/>
    </source>
</evidence>
<evidence type="ECO:0000313" key="10">
    <source>
        <dbReference type="Proteomes" id="UP000054529"/>
    </source>
</evidence>
<keyword evidence="3" id="KW-1003">Cell membrane</keyword>
<keyword evidence="4 7" id="KW-0812">Transmembrane</keyword>
<dbReference type="GO" id="GO:0005886">
    <property type="term" value="C:plasma membrane"/>
    <property type="evidence" value="ECO:0007669"/>
    <property type="project" value="UniProtKB-SubCell"/>
</dbReference>
<dbReference type="OrthoDB" id="13976at2"/>
<evidence type="ECO:0000256" key="7">
    <source>
        <dbReference type="RuleBase" id="RU367016"/>
    </source>
</evidence>
<evidence type="ECO:0000256" key="1">
    <source>
        <dbReference type="ARBA" id="ARBA00004651"/>
    </source>
</evidence>
<feature type="transmembrane region" description="Helical" evidence="7">
    <location>
        <begin position="153"/>
        <end position="174"/>
    </location>
</feature>
<feature type="transmembrane region" description="Helical" evidence="7">
    <location>
        <begin position="119"/>
        <end position="146"/>
    </location>
</feature>
<keyword evidence="5 7" id="KW-1133">Transmembrane helix</keyword>
<dbReference type="Pfam" id="PF09335">
    <property type="entry name" value="VTT_dom"/>
    <property type="match status" value="1"/>
</dbReference>
<name>A0A0C1V902_9ENTR</name>
<reference evidence="9 10" key="1">
    <citation type="journal article" date="2014" name="G3 (Bethesda)">
        <title>Genome sequence of Candidatus Riesia pediculischaeffi, endosymbiont of chimpanzee lice, and genomic comparison of recently acquired endosymbionts from human and chimpanzee lice.</title>
        <authorList>
            <person name="Boyd B.M."/>
            <person name="Allen J.M."/>
            <person name="de Crecy-Lagard V."/>
            <person name="Reed D.L."/>
        </authorList>
    </citation>
    <scope>NUCLEOTIDE SEQUENCE [LARGE SCALE GENOMIC DNA]</scope>
    <source>
        <strain evidence="9 10">PTSU</strain>
    </source>
</reference>
<dbReference type="InterPro" id="IPR032816">
    <property type="entry name" value="VTT_dom"/>
</dbReference>
<dbReference type="PANTHER" id="PTHR30353:SF11">
    <property type="entry name" value="INNER MEMBRANE PROTEIN YQJA"/>
    <property type="match status" value="1"/>
</dbReference>
<dbReference type="EMBL" id="AWXV01000001">
    <property type="protein sequence ID" value="KIE64293.1"/>
    <property type="molecule type" value="Genomic_DNA"/>
</dbReference>
<dbReference type="Proteomes" id="UP000054529">
    <property type="component" value="Unassembled WGS sequence"/>
</dbReference>
<evidence type="ECO:0000256" key="6">
    <source>
        <dbReference type="ARBA" id="ARBA00023136"/>
    </source>
</evidence>
<evidence type="ECO:0000256" key="4">
    <source>
        <dbReference type="ARBA" id="ARBA00022692"/>
    </source>
</evidence>
<protein>
    <submittedName>
        <fullName evidence="9">DedA family inner membrane protein YqjA</fullName>
    </submittedName>
</protein>
<gene>
    <name evidence="9" type="ORF">P689_12317</name>
</gene>
<feature type="transmembrane region" description="Helical" evidence="7">
    <location>
        <begin position="68"/>
        <end position="87"/>
    </location>
</feature>